<evidence type="ECO:0000256" key="1">
    <source>
        <dbReference type="ARBA" id="ARBA00000885"/>
    </source>
</evidence>
<dbReference type="GeneID" id="40318745"/>
<dbReference type="GO" id="GO:0061630">
    <property type="term" value="F:ubiquitin protein ligase activity"/>
    <property type="evidence" value="ECO:0007669"/>
    <property type="project" value="UniProtKB-EC"/>
</dbReference>
<evidence type="ECO:0000256" key="3">
    <source>
        <dbReference type="ARBA" id="ARBA00022679"/>
    </source>
</evidence>
<dbReference type="PANTHER" id="PTHR45700:SF2">
    <property type="entry name" value="UBIQUITIN-PROTEIN LIGASE E3C"/>
    <property type="match status" value="1"/>
</dbReference>
<dbReference type="Gene3D" id="3.30.2160.10">
    <property type="entry name" value="Hect, E3 ligase catalytic domain"/>
    <property type="match status" value="1"/>
</dbReference>
<evidence type="ECO:0000313" key="7">
    <source>
        <dbReference type="EMBL" id="RNF16579.1"/>
    </source>
</evidence>
<dbReference type="Gene3D" id="3.90.1750.10">
    <property type="entry name" value="Hect, E3 ligase catalytic domains"/>
    <property type="match status" value="1"/>
</dbReference>
<gene>
    <name evidence="7" type="ORF">Tco025E_05134</name>
</gene>
<comment type="caution">
    <text evidence="7">The sequence shown here is derived from an EMBL/GenBank/DDBJ whole genome shotgun (WGS) entry which is preliminary data.</text>
</comment>
<evidence type="ECO:0000313" key="8">
    <source>
        <dbReference type="Proteomes" id="UP000284403"/>
    </source>
</evidence>
<sequence length="1077" mass="121253">MEMNSIYVFNGRSRPTHLSFSRDHQPSANAILAEARKKRERREKNRVQQQAALCIQRKARLWLSRMSLADLAMQLFQSIHEGSQGTLGRSLEHLCLDFKFVCRGQRRGVDQYSCQRMCTRVILQQLCRCIHAGTLMEELYGCRHELGLLVRLTLAEYASPPVDEELSETCWKEEHLLVLDALFKMAILLNEKGKLLVPTLQLLIRHGKVGNEAVVSRIHQLYASLSAGEIAVALETPEGKEMLLESLTSSPRVEACLFPTSCALDVLLASSHDEACAVREEGNAALVEAVVNFAKKKLPTIIRFPSTTALGKFVRLIPFFLETEGAQEGELHRNWLRCLLQLTLQASRGDELLKMTLVDLLHPHIEGSTHASRYVHLPTYLFTADCGLRLLKETAVRVAALNDFTLDGDPSSPLHSNALSDFDLLCSIIVWPVYNFSLGSKEQSIEVTTIVSKLVNSPEILRCLWRIYQNCNASIFGALDGTKKELLLNRVRAGEVVHLPFIGEPPVELLSMLTVATSGRSFFWDPYPAVSVLFFTLLSYFVDATDFMEGLERCTVMDRNDAVILILVLKGIIHRSYMHGILPHCNSEAVAQTALKLLVKLHVIDEVQSFVPHPFVWVTSTDSVILGAVASVTRGTWSSIESALEFSTSNEAAVDAAKPKCASICHPQWVESTTWPQPERVLRLLQNAPFTIPFPARATVFSGFLLDQGRRAFFGSGENFIVRRGHVFMDAFDRFANAPDSPEMVSVRFRDATNGIEEGHGEGVYREFLVSLCTEAFAAEYGMFRQTEDGDVYPNPFSYEMTGDAQHLRRFTFLGAIVGRSLRDGVLLDIPFAPHFRNSILGRSNSINNLKSFDKQLYRHIISLRSLSEEEIESLSLTFTYTVDILGEVREVELLRGGRDIPVTHRNCLNYIHLMASFKLNHESARQTKAFLEGLGMIVNLSWLKLFDSKELMKLFGGDAEGVIDVADWRRHTEYHHADDEKSAPVQYFWQVVESMSMEERKKLLKFATSMPRPPLLGFQFLSPPFKVHVVWGTSEERLPSASTCFSTLKLPPYHDFETARRKIKAAVEETEDFGLS</sequence>
<dbReference type="AlphaFoldDB" id="A0A3R7L5I8"/>
<dbReference type="SUPFAM" id="SSF56204">
    <property type="entry name" value="Hect, E3 ligase catalytic domain"/>
    <property type="match status" value="1"/>
</dbReference>
<name>A0A3R7L5I8_9TRYP</name>
<dbReference type="Proteomes" id="UP000284403">
    <property type="component" value="Unassembled WGS sequence"/>
</dbReference>
<dbReference type="EC" id="2.3.2.26" evidence="2"/>
<evidence type="ECO:0000256" key="4">
    <source>
        <dbReference type="ARBA" id="ARBA00022786"/>
    </source>
</evidence>
<evidence type="ECO:0000256" key="2">
    <source>
        <dbReference type="ARBA" id="ARBA00012485"/>
    </source>
</evidence>
<dbReference type="FunFam" id="3.30.2160.10:FF:000002">
    <property type="entry name" value="Putative Ubiquitin-protein ligase E3C"/>
    <property type="match status" value="1"/>
</dbReference>
<feature type="active site" description="Glycyl thioester intermediate" evidence="5">
    <location>
        <position position="1045"/>
    </location>
</feature>
<dbReference type="OrthoDB" id="8068875at2759"/>
<keyword evidence="4 5" id="KW-0833">Ubl conjugation pathway</keyword>
<dbReference type="InterPro" id="IPR035983">
    <property type="entry name" value="Hect_E3_ubiquitin_ligase"/>
</dbReference>
<protein>
    <recommendedName>
        <fullName evidence="2">HECT-type E3 ubiquitin transferase</fullName>
        <ecNumber evidence="2">2.3.2.26</ecNumber>
    </recommendedName>
</protein>
<dbReference type="EMBL" id="MKKU01000289">
    <property type="protein sequence ID" value="RNF16579.1"/>
    <property type="molecule type" value="Genomic_DNA"/>
</dbReference>
<dbReference type="PANTHER" id="PTHR45700">
    <property type="entry name" value="UBIQUITIN-PROTEIN LIGASE E3C"/>
    <property type="match status" value="1"/>
</dbReference>
<keyword evidence="7" id="KW-0436">Ligase</keyword>
<dbReference type="Gene3D" id="3.30.2410.10">
    <property type="entry name" value="Hect, E3 ligase catalytic domain"/>
    <property type="match status" value="1"/>
</dbReference>
<keyword evidence="8" id="KW-1185">Reference proteome</keyword>
<dbReference type="GO" id="GO:0000209">
    <property type="term" value="P:protein polyubiquitination"/>
    <property type="evidence" value="ECO:0007669"/>
    <property type="project" value="InterPro"/>
</dbReference>
<dbReference type="PROSITE" id="PS50237">
    <property type="entry name" value="HECT"/>
    <property type="match status" value="1"/>
</dbReference>
<dbReference type="GO" id="GO:0016874">
    <property type="term" value="F:ligase activity"/>
    <property type="evidence" value="ECO:0007669"/>
    <property type="project" value="UniProtKB-KW"/>
</dbReference>
<proteinExistence type="predicted"/>
<dbReference type="InterPro" id="IPR044611">
    <property type="entry name" value="E3A/B/C-like"/>
</dbReference>
<keyword evidence="3" id="KW-0808">Transferase</keyword>
<evidence type="ECO:0000256" key="5">
    <source>
        <dbReference type="PROSITE-ProRule" id="PRU00104"/>
    </source>
</evidence>
<feature type="domain" description="HECT" evidence="6">
    <location>
        <begin position="737"/>
        <end position="1077"/>
    </location>
</feature>
<dbReference type="RefSeq" id="XP_029227854.1">
    <property type="nucleotide sequence ID" value="XM_029372037.1"/>
</dbReference>
<dbReference type="GO" id="GO:0006511">
    <property type="term" value="P:ubiquitin-dependent protein catabolic process"/>
    <property type="evidence" value="ECO:0007669"/>
    <property type="project" value="TreeGrafter"/>
</dbReference>
<dbReference type="InterPro" id="IPR000569">
    <property type="entry name" value="HECT_dom"/>
</dbReference>
<reference evidence="7 8" key="1">
    <citation type="journal article" date="2018" name="BMC Genomics">
        <title>Genomic comparison of Trypanosoma conorhini and Trypanosoma rangeli to Trypanosoma cruzi strains of high and low virulence.</title>
        <authorList>
            <person name="Bradwell K.R."/>
            <person name="Koparde V.N."/>
            <person name="Matveyev A.V."/>
            <person name="Serrano M.G."/>
            <person name="Alves J.M."/>
            <person name="Parikh H."/>
            <person name="Huang B."/>
            <person name="Lee V."/>
            <person name="Espinosa-Alvarez O."/>
            <person name="Ortiz P.A."/>
            <person name="Costa-Martins A.G."/>
            <person name="Teixeira M.M."/>
            <person name="Buck G.A."/>
        </authorList>
    </citation>
    <scope>NUCLEOTIDE SEQUENCE [LARGE SCALE GENOMIC DNA]</scope>
    <source>
        <strain evidence="7 8">025E</strain>
    </source>
</reference>
<evidence type="ECO:0000259" key="6">
    <source>
        <dbReference type="PROSITE" id="PS50237"/>
    </source>
</evidence>
<accession>A0A3R7L5I8</accession>
<comment type="catalytic activity">
    <reaction evidence="1">
        <text>S-ubiquitinyl-[E2 ubiquitin-conjugating enzyme]-L-cysteine + [acceptor protein]-L-lysine = [E2 ubiquitin-conjugating enzyme]-L-cysteine + N(6)-ubiquitinyl-[acceptor protein]-L-lysine.</text>
        <dbReference type="EC" id="2.3.2.26"/>
    </reaction>
</comment>
<dbReference type="CDD" id="cd00078">
    <property type="entry name" value="HECTc"/>
    <property type="match status" value="1"/>
</dbReference>
<dbReference type="Pfam" id="PF00632">
    <property type="entry name" value="HECT"/>
    <property type="match status" value="1"/>
</dbReference>
<dbReference type="SMART" id="SM00119">
    <property type="entry name" value="HECTc"/>
    <property type="match status" value="1"/>
</dbReference>
<organism evidence="7 8">
    <name type="scientific">Trypanosoma conorhini</name>
    <dbReference type="NCBI Taxonomy" id="83891"/>
    <lineage>
        <taxon>Eukaryota</taxon>
        <taxon>Discoba</taxon>
        <taxon>Euglenozoa</taxon>
        <taxon>Kinetoplastea</taxon>
        <taxon>Metakinetoplastina</taxon>
        <taxon>Trypanosomatida</taxon>
        <taxon>Trypanosomatidae</taxon>
        <taxon>Trypanosoma</taxon>
    </lineage>
</organism>